<evidence type="ECO:0000313" key="6">
    <source>
        <dbReference type="Proteomes" id="UP001642409"/>
    </source>
</evidence>
<dbReference type="InterPro" id="IPR006591">
    <property type="entry name" value="RNAP_P/RPABC4"/>
</dbReference>
<evidence type="ECO:0000256" key="1">
    <source>
        <dbReference type="ARBA" id="ARBA00022723"/>
    </source>
</evidence>
<dbReference type="GO" id="GO:0006351">
    <property type="term" value="P:DNA-templated transcription"/>
    <property type="evidence" value="ECO:0007669"/>
    <property type="project" value="InterPro"/>
</dbReference>
<dbReference type="GO" id="GO:0003899">
    <property type="term" value="F:DNA-directed RNA polymerase activity"/>
    <property type="evidence" value="ECO:0007669"/>
    <property type="project" value="InterPro"/>
</dbReference>
<keyword evidence="6" id="KW-1185">Reference proteome</keyword>
<dbReference type="Gene3D" id="2.20.28.30">
    <property type="entry name" value="RNA polymerase ii, chain L"/>
    <property type="match status" value="1"/>
</dbReference>
<dbReference type="Proteomes" id="UP001642409">
    <property type="component" value="Unassembled WGS sequence"/>
</dbReference>
<dbReference type="SUPFAM" id="SSF63393">
    <property type="entry name" value="RNA polymerase subunits"/>
    <property type="match status" value="1"/>
</dbReference>
<keyword evidence="2" id="KW-0862">Zinc</keyword>
<dbReference type="InterPro" id="IPR029040">
    <property type="entry name" value="RPABC4/Spt4"/>
</dbReference>
<sequence length="64" mass="7433">MSSKAQQETININEQTQQAICYICAICGKETFLKVGTEVQCQHDNKHKALYKKREERPIVYKCI</sequence>
<keyword evidence="1" id="KW-0479">Metal-binding</keyword>
<reference evidence="4 6" key="2">
    <citation type="submission" date="2024-07" db="EMBL/GenBank/DDBJ databases">
        <authorList>
            <person name="Akdeniz Z."/>
        </authorList>
    </citation>
    <scope>NUCLEOTIDE SEQUENCE [LARGE SCALE GENOMIC DNA]</scope>
</reference>
<dbReference type="GO" id="GO:0003677">
    <property type="term" value="F:DNA binding"/>
    <property type="evidence" value="ECO:0007669"/>
    <property type="project" value="InterPro"/>
</dbReference>
<name>A0AA86V266_9EUKA</name>
<evidence type="ECO:0000313" key="4">
    <source>
        <dbReference type="EMBL" id="CAL5979442.1"/>
    </source>
</evidence>
<dbReference type="GO" id="GO:0046872">
    <property type="term" value="F:metal ion binding"/>
    <property type="evidence" value="ECO:0007669"/>
    <property type="project" value="UniProtKB-KW"/>
</dbReference>
<evidence type="ECO:0000313" key="3">
    <source>
        <dbReference type="EMBL" id="CAI9977784.1"/>
    </source>
</evidence>
<comment type="caution">
    <text evidence="3">The sequence shown here is derived from an EMBL/GenBank/DDBJ whole genome shotgun (WGS) entry which is preliminary data.</text>
</comment>
<dbReference type="SMART" id="SM00659">
    <property type="entry name" value="RPOLCX"/>
    <property type="match status" value="1"/>
</dbReference>
<reference evidence="3" key="1">
    <citation type="submission" date="2023-06" db="EMBL/GenBank/DDBJ databases">
        <authorList>
            <person name="Kurt Z."/>
        </authorList>
    </citation>
    <scope>NUCLEOTIDE SEQUENCE</scope>
</reference>
<dbReference type="EMBL" id="CATOUU010001180">
    <property type="protein sequence ID" value="CAI9977784.1"/>
    <property type="molecule type" value="Genomic_DNA"/>
</dbReference>
<dbReference type="AlphaFoldDB" id="A0AA86V266"/>
<evidence type="ECO:0000313" key="5">
    <source>
        <dbReference type="EMBL" id="CAL6033660.1"/>
    </source>
</evidence>
<accession>A0AA86V266</accession>
<evidence type="ECO:0000256" key="2">
    <source>
        <dbReference type="ARBA" id="ARBA00022833"/>
    </source>
</evidence>
<gene>
    <name evidence="5" type="ORF">HINF_LOCUS35074</name>
    <name evidence="4" type="ORF">HINF_LOCUS5589</name>
    <name evidence="3" type="ORF">HINF_LOCUS65429</name>
</gene>
<proteinExistence type="predicted"/>
<dbReference type="EMBL" id="CAXDID020000011">
    <property type="protein sequence ID" value="CAL5979442.1"/>
    <property type="molecule type" value="Genomic_DNA"/>
</dbReference>
<dbReference type="EMBL" id="CAXDID020000126">
    <property type="protein sequence ID" value="CAL6033660.1"/>
    <property type="molecule type" value="Genomic_DNA"/>
</dbReference>
<protein>
    <submittedName>
        <fullName evidence="3">RNA polymerase II subunit Rpb12</fullName>
    </submittedName>
    <submittedName>
        <fullName evidence="4">RNA_polymerase II subunit Rpb12</fullName>
    </submittedName>
</protein>
<organism evidence="3">
    <name type="scientific">Hexamita inflata</name>
    <dbReference type="NCBI Taxonomy" id="28002"/>
    <lineage>
        <taxon>Eukaryota</taxon>
        <taxon>Metamonada</taxon>
        <taxon>Diplomonadida</taxon>
        <taxon>Hexamitidae</taxon>
        <taxon>Hexamitinae</taxon>
        <taxon>Hexamita</taxon>
    </lineage>
</organism>